<feature type="transmembrane region" description="Helical" evidence="7">
    <location>
        <begin position="148"/>
        <end position="167"/>
    </location>
</feature>
<evidence type="ECO:0000256" key="3">
    <source>
        <dbReference type="ARBA" id="ARBA00022475"/>
    </source>
</evidence>
<sequence>MELALIIIFFLLGLIFGSFFNVVGLRLPEGKPFANDRSACPACHSQLSWYENIPLVSFMVQRGRCRHCGGRISFLYPAVEWFTGCLFAVSYVWVGLQPELVTALLLVSMLMIILVSDLAYMRIPNQVLLFFLPFFLIMRMIVPLEPWWSPLLGAVLGLLITAGIIVASRGGMGAGDMKLFGVLGIVLGAGKLLVAFFLSCVIGAVIGVLLLAFKVVGRKQPVPFGPYIVAGSLLTYFFGDSLITWYINLF</sequence>
<dbReference type="InterPro" id="IPR000045">
    <property type="entry name" value="Prepilin_IV_endopep_pep"/>
</dbReference>
<dbReference type="EMBL" id="JBHRSA010000031">
    <property type="protein sequence ID" value="MFC3040112.1"/>
    <property type="molecule type" value="Genomic_DNA"/>
</dbReference>
<protein>
    <submittedName>
        <fullName evidence="10">Prepilin peptidase</fullName>
        <ecNumber evidence="10">3.4.23.-</ecNumber>
    </submittedName>
</protein>
<dbReference type="GO" id="GO:0016787">
    <property type="term" value="F:hydrolase activity"/>
    <property type="evidence" value="ECO:0007669"/>
    <property type="project" value="UniProtKB-KW"/>
</dbReference>
<feature type="transmembrane region" description="Helical" evidence="7">
    <location>
        <begin position="224"/>
        <end position="247"/>
    </location>
</feature>
<feature type="domain" description="Prepilin type IV endopeptidase peptidase" evidence="8">
    <location>
        <begin position="104"/>
        <end position="208"/>
    </location>
</feature>
<evidence type="ECO:0000256" key="4">
    <source>
        <dbReference type="ARBA" id="ARBA00022692"/>
    </source>
</evidence>
<comment type="subcellular location">
    <subcellularLocation>
        <location evidence="1">Cell membrane</location>
        <topology evidence="1">Multi-pass membrane protein</topology>
    </subcellularLocation>
</comment>
<accession>A0ABV7CUS2</accession>
<evidence type="ECO:0000256" key="7">
    <source>
        <dbReference type="SAM" id="Phobius"/>
    </source>
</evidence>
<feature type="transmembrane region" description="Helical" evidence="7">
    <location>
        <begin position="6"/>
        <end position="27"/>
    </location>
</feature>
<feature type="domain" description="Prepilin peptidase A24 N-terminal" evidence="9">
    <location>
        <begin position="11"/>
        <end position="92"/>
    </location>
</feature>
<dbReference type="RefSeq" id="WP_390270869.1">
    <property type="nucleotide sequence ID" value="NZ_JBHRSA010000031.1"/>
</dbReference>
<gene>
    <name evidence="10" type="ORF">ACFOGI_07590</name>
</gene>
<evidence type="ECO:0000256" key="5">
    <source>
        <dbReference type="ARBA" id="ARBA00022989"/>
    </source>
</evidence>
<feature type="transmembrane region" description="Helical" evidence="7">
    <location>
        <begin position="100"/>
        <end position="120"/>
    </location>
</feature>
<feature type="transmembrane region" description="Helical" evidence="7">
    <location>
        <begin position="74"/>
        <end position="94"/>
    </location>
</feature>
<dbReference type="InterPro" id="IPR050882">
    <property type="entry name" value="Prepilin_peptidase/N-MTase"/>
</dbReference>
<organism evidence="10 11">
    <name type="scientific">Virgibacillus xinjiangensis</name>
    <dbReference type="NCBI Taxonomy" id="393090"/>
    <lineage>
        <taxon>Bacteria</taxon>
        <taxon>Bacillati</taxon>
        <taxon>Bacillota</taxon>
        <taxon>Bacilli</taxon>
        <taxon>Bacillales</taxon>
        <taxon>Bacillaceae</taxon>
        <taxon>Virgibacillus</taxon>
    </lineage>
</organism>
<name>A0ABV7CUS2_9BACI</name>
<evidence type="ECO:0000256" key="2">
    <source>
        <dbReference type="ARBA" id="ARBA00005801"/>
    </source>
</evidence>
<dbReference type="PANTHER" id="PTHR30487:SF0">
    <property type="entry name" value="PREPILIN LEADER PEPTIDASE_N-METHYLTRANSFERASE-RELATED"/>
    <property type="match status" value="1"/>
</dbReference>
<proteinExistence type="inferred from homology"/>
<evidence type="ECO:0000256" key="1">
    <source>
        <dbReference type="ARBA" id="ARBA00004651"/>
    </source>
</evidence>
<comment type="similarity">
    <text evidence="2">Belongs to the peptidase A24 family.</text>
</comment>
<keyword evidence="11" id="KW-1185">Reference proteome</keyword>
<evidence type="ECO:0000256" key="6">
    <source>
        <dbReference type="ARBA" id="ARBA00023136"/>
    </source>
</evidence>
<evidence type="ECO:0000313" key="11">
    <source>
        <dbReference type="Proteomes" id="UP001595279"/>
    </source>
</evidence>
<keyword evidence="4 7" id="KW-0812">Transmembrane</keyword>
<dbReference type="Proteomes" id="UP001595279">
    <property type="component" value="Unassembled WGS sequence"/>
</dbReference>
<keyword evidence="10" id="KW-0378">Hydrolase</keyword>
<feature type="transmembrane region" description="Helical" evidence="7">
    <location>
        <begin position="127"/>
        <end position="142"/>
    </location>
</feature>
<comment type="caution">
    <text evidence="10">The sequence shown here is derived from an EMBL/GenBank/DDBJ whole genome shotgun (WGS) entry which is preliminary data.</text>
</comment>
<dbReference type="Pfam" id="PF01478">
    <property type="entry name" value="Peptidase_A24"/>
    <property type="match status" value="1"/>
</dbReference>
<dbReference type="PANTHER" id="PTHR30487">
    <property type="entry name" value="TYPE 4 PREPILIN-LIKE PROTEINS LEADER PEPTIDE-PROCESSING ENZYME"/>
    <property type="match status" value="1"/>
</dbReference>
<evidence type="ECO:0000313" key="10">
    <source>
        <dbReference type="EMBL" id="MFC3040112.1"/>
    </source>
</evidence>
<dbReference type="Gene3D" id="1.20.120.1220">
    <property type="match status" value="1"/>
</dbReference>
<reference evidence="11" key="1">
    <citation type="journal article" date="2019" name="Int. J. Syst. Evol. Microbiol.">
        <title>The Global Catalogue of Microorganisms (GCM) 10K type strain sequencing project: providing services to taxonomists for standard genome sequencing and annotation.</title>
        <authorList>
            <consortium name="The Broad Institute Genomics Platform"/>
            <consortium name="The Broad Institute Genome Sequencing Center for Infectious Disease"/>
            <person name="Wu L."/>
            <person name="Ma J."/>
        </authorList>
    </citation>
    <scope>NUCLEOTIDE SEQUENCE [LARGE SCALE GENOMIC DNA]</scope>
    <source>
        <strain evidence="11">KCTC 13128</strain>
    </source>
</reference>
<dbReference type="EC" id="3.4.23.-" evidence="10"/>
<feature type="transmembrane region" description="Helical" evidence="7">
    <location>
        <begin position="179"/>
        <end position="212"/>
    </location>
</feature>
<keyword evidence="3" id="KW-1003">Cell membrane</keyword>
<keyword evidence="6 7" id="KW-0472">Membrane</keyword>
<dbReference type="InterPro" id="IPR010627">
    <property type="entry name" value="Prepilin_pept_A24_N"/>
</dbReference>
<evidence type="ECO:0000259" key="8">
    <source>
        <dbReference type="Pfam" id="PF01478"/>
    </source>
</evidence>
<dbReference type="Pfam" id="PF06750">
    <property type="entry name" value="A24_N_bact"/>
    <property type="match status" value="1"/>
</dbReference>
<keyword evidence="5 7" id="KW-1133">Transmembrane helix</keyword>
<evidence type="ECO:0000259" key="9">
    <source>
        <dbReference type="Pfam" id="PF06750"/>
    </source>
</evidence>